<keyword evidence="2" id="KW-1185">Reference proteome</keyword>
<gene>
    <name evidence="1" type="ORF">LLW17_18165</name>
</gene>
<dbReference type="InterPro" id="IPR029044">
    <property type="entry name" value="Nucleotide-diphossugar_trans"/>
</dbReference>
<evidence type="ECO:0000313" key="1">
    <source>
        <dbReference type="EMBL" id="MCC4214654.1"/>
    </source>
</evidence>
<dbReference type="Proteomes" id="UP001197770">
    <property type="component" value="Unassembled WGS sequence"/>
</dbReference>
<dbReference type="RefSeq" id="WP_228231711.1">
    <property type="nucleotide sequence ID" value="NZ_JAJGMW010000036.1"/>
</dbReference>
<proteinExistence type="predicted"/>
<dbReference type="EMBL" id="JAJGMW010000036">
    <property type="protein sequence ID" value="MCC4214654.1"/>
    <property type="molecule type" value="Genomic_DNA"/>
</dbReference>
<evidence type="ECO:0000313" key="2">
    <source>
        <dbReference type="Proteomes" id="UP001197770"/>
    </source>
</evidence>
<name>A0ABS8GXC3_9FLAO</name>
<sequence length="286" mass="33497">MKSILHFSPLRKSPEVLELHLSSLENLSTEGCNVTFSFFDDNSDPESSRIFQKYLSRNANWKEFKFDLGEIDNINPDKRWSLPLYNRITKIKDAAIAYFLKNNYDYLFFTDADLIIHPKTLKCLISQNKDFCSEIFWTQFNGSNIYSPNAWYAKHRGFDKQDLLVLAQKGTHSVDFTGACTLLSRDILHAGVRFQRISNIEYLGEDKHFCIRAAVMGYEAFCNSDFPAFHIYNESYLQFARNILKTNWTLNYTDKWLDDHWVSSLDRAFRKSKMSKFKGFVKKLIS</sequence>
<organism evidence="1 2">
    <name type="scientific">Leeuwenhoekiella parthenopeia</name>
    <dbReference type="NCBI Taxonomy" id="2890320"/>
    <lineage>
        <taxon>Bacteria</taxon>
        <taxon>Pseudomonadati</taxon>
        <taxon>Bacteroidota</taxon>
        <taxon>Flavobacteriia</taxon>
        <taxon>Flavobacteriales</taxon>
        <taxon>Flavobacteriaceae</taxon>
        <taxon>Leeuwenhoekiella</taxon>
    </lineage>
</organism>
<dbReference type="Gene3D" id="3.90.550.10">
    <property type="entry name" value="Spore Coat Polysaccharide Biosynthesis Protein SpsA, Chain A"/>
    <property type="match status" value="1"/>
</dbReference>
<accession>A0ABS8GXC3</accession>
<dbReference type="SUPFAM" id="SSF53448">
    <property type="entry name" value="Nucleotide-diphospho-sugar transferases"/>
    <property type="match status" value="1"/>
</dbReference>
<reference evidence="1 2" key="1">
    <citation type="submission" date="2021-11" db="EMBL/GenBank/DDBJ databases">
        <title>Seasonal and diel survey of microbial diversity of the Tyrrhenian coast.</title>
        <authorList>
            <person name="Gattoni G."/>
            <person name="Corral P."/>
        </authorList>
    </citation>
    <scope>NUCLEOTIDE SEQUENCE [LARGE SCALE GENOMIC DNA]</scope>
    <source>
        <strain evidence="1 2">Mr9</strain>
    </source>
</reference>
<comment type="caution">
    <text evidence="1">The sequence shown here is derived from an EMBL/GenBank/DDBJ whole genome shotgun (WGS) entry which is preliminary data.</text>
</comment>
<protein>
    <submittedName>
        <fullName evidence="1">Uncharacterized protein</fullName>
    </submittedName>
</protein>